<keyword evidence="8 12" id="KW-0798">TonB box</keyword>
<dbReference type="EMBL" id="QICN01000002">
    <property type="protein sequence ID" value="PXV70270.1"/>
    <property type="molecule type" value="Genomic_DNA"/>
</dbReference>
<feature type="compositionally biased region" description="Basic and acidic residues" evidence="13">
    <location>
        <begin position="811"/>
        <end position="822"/>
    </location>
</feature>
<dbReference type="GO" id="GO:0006826">
    <property type="term" value="P:iron ion transport"/>
    <property type="evidence" value="ECO:0007669"/>
    <property type="project" value="UniProtKB-KW"/>
</dbReference>
<dbReference type="InterPro" id="IPR012910">
    <property type="entry name" value="Plug_dom"/>
</dbReference>
<evidence type="ECO:0000313" key="18">
    <source>
        <dbReference type="EMBL" id="PXV70270.1"/>
    </source>
</evidence>
<evidence type="ECO:0000256" key="6">
    <source>
        <dbReference type="ARBA" id="ARBA00023004"/>
    </source>
</evidence>
<keyword evidence="6" id="KW-0408">Iron</keyword>
<evidence type="ECO:0000259" key="16">
    <source>
        <dbReference type="Pfam" id="PF01323"/>
    </source>
</evidence>
<proteinExistence type="inferred from homology"/>
<feature type="domain" description="TonB-dependent receptor-like beta-barrel" evidence="15">
    <location>
        <begin position="330"/>
        <end position="787"/>
    </location>
</feature>
<dbReference type="InterPro" id="IPR000531">
    <property type="entry name" value="Beta-barrel_TonB"/>
</dbReference>
<organism evidence="18 19">
    <name type="scientific">Sinimarinibacterium flocculans</name>
    <dbReference type="NCBI Taxonomy" id="985250"/>
    <lineage>
        <taxon>Bacteria</taxon>
        <taxon>Pseudomonadati</taxon>
        <taxon>Pseudomonadota</taxon>
        <taxon>Gammaproteobacteria</taxon>
        <taxon>Nevskiales</taxon>
        <taxon>Nevskiaceae</taxon>
        <taxon>Sinimarinibacterium</taxon>
    </lineage>
</organism>
<feature type="region of interest" description="Disordered" evidence="13">
    <location>
        <begin position="879"/>
        <end position="900"/>
    </location>
</feature>
<feature type="domain" description="DSBA-like thioredoxin" evidence="16">
    <location>
        <begin position="1125"/>
        <end position="1305"/>
    </location>
</feature>
<keyword evidence="18" id="KW-0675">Receptor</keyword>
<dbReference type="InterPro" id="IPR039426">
    <property type="entry name" value="TonB-dep_rcpt-like"/>
</dbReference>
<keyword evidence="2 11" id="KW-0813">Transport</keyword>
<feature type="chain" id="PRO_5016340466" evidence="14">
    <location>
        <begin position="25"/>
        <end position="1314"/>
    </location>
</feature>
<evidence type="ECO:0000259" key="17">
    <source>
        <dbReference type="Pfam" id="PF07715"/>
    </source>
</evidence>
<evidence type="ECO:0000256" key="9">
    <source>
        <dbReference type="ARBA" id="ARBA00023136"/>
    </source>
</evidence>
<evidence type="ECO:0000256" key="14">
    <source>
        <dbReference type="SAM" id="SignalP"/>
    </source>
</evidence>
<dbReference type="SUPFAM" id="SSF52833">
    <property type="entry name" value="Thioredoxin-like"/>
    <property type="match status" value="1"/>
</dbReference>
<dbReference type="RefSeq" id="WP_146216502.1">
    <property type="nucleotide sequence ID" value="NZ_CAWNXA010000002.1"/>
</dbReference>
<keyword evidence="5 11" id="KW-0812">Transmembrane</keyword>
<keyword evidence="14" id="KW-0732">Signal</keyword>
<feature type="domain" description="TonB-dependent receptor plug" evidence="17">
    <location>
        <begin position="97"/>
        <end position="204"/>
    </location>
</feature>
<evidence type="ECO:0000256" key="10">
    <source>
        <dbReference type="ARBA" id="ARBA00023237"/>
    </source>
</evidence>
<evidence type="ECO:0000259" key="15">
    <source>
        <dbReference type="Pfam" id="PF00593"/>
    </source>
</evidence>
<keyword evidence="19" id="KW-1185">Reference proteome</keyword>
<evidence type="ECO:0000256" key="7">
    <source>
        <dbReference type="ARBA" id="ARBA00023065"/>
    </source>
</evidence>
<evidence type="ECO:0000256" key="5">
    <source>
        <dbReference type="ARBA" id="ARBA00022692"/>
    </source>
</evidence>
<dbReference type="Gene3D" id="3.40.30.10">
    <property type="entry name" value="Glutaredoxin"/>
    <property type="match status" value="1"/>
</dbReference>
<dbReference type="GO" id="GO:0016491">
    <property type="term" value="F:oxidoreductase activity"/>
    <property type="evidence" value="ECO:0007669"/>
    <property type="project" value="InterPro"/>
</dbReference>
<evidence type="ECO:0000256" key="12">
    <source>
        <dbReference type="RuleBase" id="RU003357"/>
    </source>
</evidence>
<evidence type="ECO:0000256" key="11">
    <source>
        <dbReference type="PROSITE-ProRule" id="PRU01360"/>
    </source>
</evidence>
<evidence type="ECO:0000256" key="13">
    <source>
        <dbReference type="SAM" id="MobiDB-lite"/>
    </source>
</evidence>
<dbReference type="SUPFAM" id="SSF56935">
    <property type="entry name" value="Porins"/>
    <property type="match status" value="1"/>
</dbReference>
<evidence type="ECO:0000256" key="4">
    <source>
        <dbReference type="ARBA" id="ARBA00022496"/>
    </source>
</evidence>
<keyword evidence="9 11" id="KW-0472">Membrane</keyword>
<sequence>MRSSRRLPHTAAAMLLLGGIGRLAANDTGGDELDALLGPADDAGAAAAVQPTPDGDAPLAVVPVAPLRTEAPPAAPQGGGRVIEEIVVTAQKTEQSLQDVPISVSAIGGDQIRDAAVTEPQELFQYMPNVKFSQGASLIPTINIRGFGSPPLGRNLEPSVGLSIDDVFYGRSTFSADGIFDVDRVEVLRGPQGTLFGKNTVAGVLNFTTAPAAYDPGGFVTVAAGSLGERRVEGGVGFGLIDDVLAARVSFRARERDLGMYNTTRDEHGETDDLAGRVKLRWHATDTLTADLNAFVARSRADGTVFELQHASERSLARYRQADPQTEDEPFNGRQSFNEQTYTDRDSYSVALKLNQHLGTLGAIDDADVQLILAQAEVVTPYRFDTDFSPIDAQSLESDGADRYGQQSFELRATALTPGPFGVGGDMRWIAGVFGMRSESRVSQFSTINLNGVIDLVLGGASFAGRVPTAPEAISALLEQLGLPDDFSDAPGPIQLIPDELANEISINRTDVDSRTLALFFQTSWALTERLELTLGYRFGRERKHGDQSSRCDNRPVCTALAIFAGQRDFASTSSRDETERSPKVAVSYAFSDAVTGFANVTRGFKSGGYSGPLMSPSRLEYGPESALSCEAGVKSRLFSGSLVLNAAVYRVAFDDLQVNLFDGTNISTINAASAVSQGLEIDWQWLPPLEWLSLAGSLGLSDVSYGRFVCGPATAEDTDTSPECNPDNDPRPPPTQDLSGRETPFAPRMTASFTPSVRFPLWPRRNLGGVFGVDVLYQGEQYLDAHLDPASFQKATTKINATGHRSRRPSLVDHVQRQEPRRRPRARAVRRPAGARRQLRHHRRARRAAVRAGPALHLRRVAASDGPARDEDQAMRDALPHDGRSQGRHMTAPTPPLRWLPISGLPRSFKSRIAERVARSRDPLARLRAGRRLELYYEVGDPHSQLAAALARRIHARLPTGLDLRLVPPPDAHTYPEEAKQRDFAARDAARLAPCHDLPAPVPVPPAQRAAMQARLAQAPDAATFLAVERDCLDALRDGRPLAPPPGEDRTALVLQANAERRRRLGHYLPAMWQYRGEWFWALDRLDFLHARLQADNALQGDDPLSPLDARRLVTDDRDPSAPLECWFSFRSPYSYLAVVELLRQREAGRHPTLQPRPVLPMIMRGLPVPAVKRLYIVRDVHRCAAAQGIPFGRIHDPVGDGVLRVLTVYPYDADPDTQLRFAAIAMQSIWAEGLDLCLDANLASVFARCGLDWPAAQRTLAQGIDTARAEANRDALFDAGLWGVPSFRQGAFTTWGQDRIWMLDRPAAGPSS</sequence>
<reference evidence="18 19" key="1">
    <citation type="submission" date="2018-04" db="EMBL/GenBank/DDBJ databases">
        <title>Genomic Encyclopedia of Type Strains, Phase IV (KMG-IV): sequencing the most valuable type-strain genomes for metagenomic binning, comparative biology and taxonomic classification.</title>
        <authorList>
            <person name="Goeker M."/>
        </authorList>
    </citation>
    <scope>NUCLEOTIDE SEQUENCE [LARGE SCALE GENOMIC DNA]</scope>
    <source>
        <strain evidence="18 19">DSM 104150</strain>
    </source>
</reference>
<dbReference type="InterPro" id="IPR036249">
    <property type="entry name" value="Thioredoxin-like_sf"/>
</dbReference>
<evidence type="ECO:0000256" key="1">
    <source>
        <dbReference type="ARBA" id="ARBA00004571"/>
    </source>
</evidence>
<keyword evidence="3 11" id="KW-1134">Transmembrane beta strand</keyword>
<dbReference type="Gene3D" id="2.40.170.20">
    <property type="entry name" value="TonB-dependent receptor, beta-barrel domain"/>
    <property type="match status" value="2"/>
</dbReference>
<feature type="compositionally biased region" description="Basic residues" evidence="13">
    <location>
        <begin position="823"/>
        <end position="850"/>
    </location>
</feature>
<evidence type="ECO:0000256" key="8">
    <source>
        <dbReference type="ARBA" id="ARBA00023077"/>
    </source>
</evidence>
<comment type="similarity">
    <text evidence="11 12">Belongs to the TonB-dependent receptor family.</text>
</comment>
<comment type="caution">
    <text evidence="18">The sequence shown here is derived from an EMBL/GenBank/DDBJ whole genome shotgun (WGS) entry which is preliminary data.</text>
</comment>
<dbReference type="PANTHER" id="PTHR32552:SF81">
    <property type="entry name" value="TONB-DEPENDENT OUTER MEMBRANE RECEPTOR"/>
    <property type="match status" value="1"/>
</dbReference>
<dbReference type="InterPro" id="IPR001853">
    <property type="entry name" value="DSBA-like_thioredoxin_dom"/>
</dbReference>
<keyword evidence="7" id="KW-0406">Ion transport</keyword>
<dbReference type="OrthoDB" id="7051185at2"/>
<feature type="region of interest" description="Disordered" evidence="13">
    <location>
        <begin position="804"/>
        <end position="851"/>
    </location>
</feature>
<accession>A0A318EM33</accession>
<dbReference type="Proteomes" id="UP000248330">
    <property type="component" value="Unassembled WGS sequence"/>
</dbReference>
<comment type="subcellular location">
    <subcellularLocation>
        <location evidence="1 11">Cell outer membrane</location>
        <topology evidence="1 11">Multi-pass membrane protein</topology>
    </subcellularLocation>
</comment>
<dbReference type="PROSITE" id="PS52016">
    <property type="entry name" value="TONB_DEPENDENT_REC_3"/>
    <property type="match status" value="1"/>
</dbReference>
<evidence type="ECO:0000256" key="2">
    <source>
        <dbReference type="ARBA" id="ARBA00022448"/>
    </source>
</evidence>
<feature type="signal peptide" evidence="14">
    <location>
        <begin position="1"/>
        <end position="24"/>
    </location>
</feature>
<protein>
    <submittedName>
        <fullName evidence="18">Outer membrane receptor protein involved in Fe transport</fullName>
    </submittedName>
</protein>
<dbReference type="Pfam" id="PF07715">
    <property type="entry name" value="Plug"/>
    <property type="match status" value="1"/>
</dbReference>
<evidence type="ECO:0000313" key="19">
    <source>
        <dbReference type="Proteomes" id="UP000248330"/>
    </source>
</evidence>
<evidence type="ECO:0000256" key="3">
    <source>
        <dbReference type="ARBA" id="ARBA00022452"/>
    </source>
</evidence>
<keyword evidence="10 11" id="KW-0998">Cell outer membrane</keyword>
<gene>
    <name evidence="18" type="ORF">C8D93_102122</name>
</gene>
<feature type="region of interest" description="Disordered" evidence="13">
    <location>
        <begin position="715"/>
        <end position="748"/>
    </location>
</feature>
<dbReference type="GO" id="GO:0009279">
    <property type="term" value="C:cell outer membrane"/>
    <property type="evidence" value="ECO:0007669"/>
    <property type="project" value="UniProtKB-SubCell"/>
</dbReference>
<dbReference type="InterPro" id="IPR036942">
    <property type="entry name" value="Beta-barrel_TonB_sf"/>
</dbReference>
<dbReference type="Pfam" id="PF00593">
    <property type="entry name" value="TonB_dep_Rec_b-barrel"/>
    <property type="match status" value="1"/>
</dbReference>
<keyword evidence="4" id="KW-0410">Iron transport</keyword>
<dbReference type="Pfam" id="PF01323">
    <property type="entry name" value="DSBA"/>
    <property type="match status" value="1"/>
</dbReference>
<name>A0A318EM33_9GAMM</name>
<dbReference type="PANTHER" id="PTHR32552">
    <property type="entry name" value="FERRICHROME IRON RECEPTOR-RELATED"/>
    <property type="match status" value="1"/>
</dbReference>